<dbReference type="AlphaFoldDB" id="A0AA40S0K1"/>
<dbReference type="RefSeq" id="WP_182554473.1">
    <property type="nucleotide sequence ID" value="NZ_BPRF01000012.1"/>
</dbReference>
<proteinExistence type="predicted"/>
<dbReference type="SUPFAM" id="SSF55729">
    <property type="entry name" value="Acyl-CoA N-acyltransferases (Nat)"/>
    <property type="match status" value="1"/>
</dbReference>
<sequence>MLQRPPGEQNPSFMQISGHTAKSGAALIPDADDRDLKNGCRSAFPAVQLARAPGAWSDPALAGATVTVFPSVDAAESVWRETAATGACTVFQCFEWLATWRRTAGTSEPLSDQIVHVSSEAGQTLMLLPLAIRRNAYGRSLEFLGGDLTDYNMPILGAGFSPGPRDAERLWAAILDVLPPVDFVRLRRMPLVFDGIANPFAGLAGSRHVIDAYGANLPPTFKDFTTRSPSFFNKNSQRRRRLAKEGAVRFAVAQDPAERVALTRFVIEQKSQWQRDTGQMDTFAAPERLAFYTTLAGLPFEEGGVVPVGLWVGSELVAGIWGTVFRGRFAVIVAAYHQDWAKFSVARLLMESAVEMCIARDDVAIFDLTVGDEGYKTDWSDHSLPLHEVIAPHSLRGRMFMAYWHLRGRAKTVPWLRDAVRSGMRLAQRVSKRD</sequence>
<feature type="domain" description="BioF2-like acetyltransferase" evidence="1">
    <location>
        <begin position="236"/>
        <end position="376"/>
    </location>
</feature>
<name>A0AA40S0K1_9HYPH</name>
<evidence type="ECO:0000259" key="1">
    <source>
        <dbReference type="Pfam" id="PF13480"/>
    </source>
</evidence>
<evidence type="ECO:0000313" key="2">
    <source>
        <dbReference type="EMBL" id="MBA8912398.1"/>
    </source>
</evidence>
<dbReference type="InterPro" id="IPR016181">
    <property type="entry name" value="Acyl_CoA_acyltransferase"/>
</dbReference>
<gene>
    <name evidence="2" type="ORF">HNR51_001466</name>
</gene>
<dbReference type="InterPro" id="IPR038740">
    <property type="entry name" value="BioF2-like_GNAT_dom"/>
</dbReference>
<comment type="caution">
    <text evidence="2">The sequence shown here is derived from an EMBL/GenBank/DDBJ whole genome shotgun (WGS) entry which is preliminary data.</text>
</comment>
<dbReference type="Proteomes" id="UP000543554">
    <property type="component" value="Unassembled WGS sequence"/>
</dbReference>
<evidence type="ECO:0000313" key="3">
    <source>
        <dbReference type="Proteomes" id="UP000543554"/>
    </source>
</evidence>
<keyword evidence="3" id="KW-1185">Reference proteome</keyword>
<organism evidence="2 3">
    <name type="scientific">Methylorubrum thiocyanatum</name>
    <dbReference type="NCBI Taxonomy" id="47958"/>
    <lineage>
        <taxon>Bacteria</taxon>
        <taxon>Pseudomonadati</taxon>
        <taxon>Pseudomonadota</taxon>
        <taxon>Alphaproteobacteria</taxon>
        <taxon>Hyphomicrobiales</taxon>
        <taxon>Methylobacteriaceae</taxon>
        <taxon>Methylorubrum</taxon>
    </lineage>
</organism>
<accession>A0AA40S0K1</accession>
<dbReference type="Pfam" id="PF13480">
    <property type="entry name" value="Acetyltransf_6"/>
    <property type="match status" value="1"/>
</dbReference>
<dbReference type="EMBL" id="JACJIB010000002">
    <property type="protein sequence ID" value="MBA8912398.1"/>
    <property type="molecule type" value="Genomic_DNA"/>
</dbReference>
<protein>
    <submittedName>
        <fullName evidence="2">CelD/BcsL family acetyltransferase involved in cellulose biosynthesis</fullName>
    </submittedName>
</protein>
<reference evidence="2 3" key="1">
    <citation type="submission" date="2020-08" db="EMBL/GenBank/DDBJ databases">
        <title>Genomic Encyclopedia of Type Strains, Phase IV (KMG-IV): sequencing the most valuable type-strain genomes for metagenomic binning, comparative biology and taxonomic classification.</title>
        <authorList>
            <person name="Goeker M."/>
        </authorList>
    </citation>
    <scope>NUCLEOTIDE SEQUENCE [LARGE SCALE GENOMIC DNA]</scope>
    <source>
        <strain evidence="2 3">DSM 11490</strain>
    </source>
</reference>